<reference evidence="1" key="2">
    <citation type="submission" date="2022-06" db="UniProtKB">
        <authorList>
            <consortium name="EnsemblMetazoa"/>
        </authorList>
    </citation>
    <scope>IDENTIFICATION</scope>
</reference>
<organism evidence="1 2">
    <name type="scientific">Onchocerca volvulus</name>
    <dbReference type="NCBI Taxonomy" id="6282"/>
    <lineage>
        <taxon>Eukaryota</taxon>
        <taxon>Metazoa</taxon>
        <taxon>Ecdysozoa</taxon>
        <taxon>Nematoda</taxon>
        <taxon>Chromadorea</taxon>
        <taxon>Rhabditida</taxon>
        <taxon>Spirurina</taxon>
        <taxon>Spiruromorpha</taxon>
        <taxon>Filarioidea</taxon>
        <taxon>Onchocercidae</taxon>
        <taxon>Onchocerca</taxon>
    </lineage>
</organism>
<evidence type="ECO:0000313" key="1">
    <source>
        <dbReference type="EnsemblMetazoa" id="OVOC12296.1"/>
    </source>
</evidence>
<dbReference type="EnsemblMetazoa" id="OVOC12296.1">
    <property type="protein sequence ID" value="OVOC12296.1"/>
    <property type="gene ID" value="WBGene00249105"/>
</dbReference>
<evidence type="ECO:0000313" key="2">
    <source>
        <dbReference type="Proteomes" id="UP000024404"/>
    </source>
</evidence>
<sequence>MGTMDKGKSFKWQMSSMVDKVRRGVAKTIQAASEGEVFDTLPDCDILGISNRFTIKILPSDELKPSASNFTPIHLVIKDKKGNRQIAFNCEMIAAQGVVVKTLRGSTVMEIRLPDNSQNSIGKILHPAGSTLYKIEQIKSQSGDRKFVILKFGEPFMNIVNTPITQIFGSFSNILQYFYLINANQALEFFNLNNRRIGFLRPSYFSTAKSVIINYSNETTAIQERAAMLGASILFLIVAVRPEYGTMLQNTLH</sequence>
<protein>
    <submittedName>
        <fullName evidence="1">Uncharacterized protein</fullName>
    </submittedName>
</protein>
<reference evidence="2" key="1">
    <citation type="submission" date="2013-10" db="EMBL/GenBank/DDBJ databases">
        <title>Genome sequencing of Onchocerca volvulus.</title>
        <authorList>
            <person name="Cotton J."/>
            <person name="Tsai J."/>
            <person name="Stanley E."/>
            <person name="Tracey A."/>
            <person name="Holroyd N."/>
            <person name="Lustigman S."/>
            <person name="Berriman M."/>
        </authorList>
    </citation>
    <scope>NUCLEOTIDE SEQUENCE</scope>
</reference>
<accession>A0A8R1TLU2</accession>
<dbReference type="OMA" id="FKWQMSS"/>
<proteinExistence type="predicted"/>
<dbReference type="AlphaFoldDB" id="A0A8R1TLU2"/>
<name>A0A8R1TLU2_ONCVO</name>
<keyword evidence="2" id="KW-1185">Reference proteome</keyword>
<dbReference type="Proteomes" id="UP000024404">
    <property type="component" value="Unassembled WGS sequence"/>
</dbReference>
<dbReference type="EMBL" id="CMVM020000426">
    <property type="status" value="NOT_ANNOTATED_CDS"/>
    <property type="molecule type" value="Genomic_DNA"/>
</dbReference>